<accession>A0A855IS62</accession>
<comment type="caution">
    <text evidence="2">The sequence shown here is derived from an EMBL/GenBank/DDBJ whole genome shotgun (WGS) entry which is preliminary data.</text>
</comment>
<evidence type="ECO:0000313" key="3">
    <source>
        <dbReference type="Proteomes" id="UP000235554"/>
    </source>
</evidence>
<gene>
    <name evidence="2" type="ORF">BCT50_07805</name>
</gene>
<dbReference type="RefSeq" id="WP_102362511.1">
    <property type="nucleotide sequence ID" value="NZ_MCWT02000001.1"/>
</dbReference>
<dbReference type="InterPro" id="IPR006342">
    <property type="entry name" value="FkbM_mtfrase"/>
</dbReference>
<dbReference type="Proteomes" id="UP000235554">
    <property type="component" value="Unassembled WGS sequence"/>
</dbReference>
<organism evidence="2 3">
    <name type="scientific">Vibrio lentus</name>
    <dbReference type="NCBI Taxonomy" id="136468"/>
    <lineage>
        <taxon>Bacteria</taxon>
        <taxon>Pseudomonadati</taxon>
        <taxon>Pseudomonadota</taxon>
        <taxon>Gammaproteobacteria</taxon>
        <taxon>Vibrionales</taxon>
        <taxon>Vibrionaceae</taxon>
        <taxon>Vibrio</taxon>
    </lineage>
</organism>
<dbReference type="AlphaFoldDB" id="A0A855IS62"/>
<name>A0A855IS62_9VIBR</name>
<evidence type="ECO:0000313" key="2">
    <source>
        <dbReference type="EMBL" id="PMM59325.1"/>
    </source>
</evidence>
<protein>
    <recommendedName>
        <fullName evidence="1">Methyltransferase FkbM domain-containing protein</fullName>
    </recommendedName>
</protein>
<evidence type="ECO:0000259" key="1">
    <source>
        <dbReference type="Pfam" id="PF05050"/>
    </source>
</evidence>
<dbReference type="PANTHER" id="PTHR36973:SF4">
    <property type="entry name" value="NODULATION PROTEIN"/>
    <property type="match status" value="1"/>
</dbReference>
<dbReference type="PANTHER" id="PTHR36973">
    <property type="entry name" value="SLL1456 PROTEIN-RELATED"/>
    <property type="match status" value="1"/>
</dbReference>
<sequence>MNSYVSGDILKIKRFRVYVVSKLIEILEYLFFARKVDKKLRNINLDLVIDVGANLGQTINIIKRVNPKCKVIAFEPNKKLYHALVGKFDDDPTIKVENLGVSSNSGELAFHENVFHATSTFEDINFNSSYVKKKAAILGCSPQEMFPKTYNVPVVSLYEYFEINNISHVDLIKIDVEGHEFECLVGLFKYENKIAKRIQIENHKNDMYLKGRDFSEYISLLSSHGYEYEFEIKHSFGDFSDIFFLRK</sequence>
<dbReference type="Pfam" id="PF05050">
    <property type="entry name" value="Methyltransf_21"/>
    <property type="match status" value="1"/>
</dbReference>
<dbReference type="GO" id="GO:0008171">
    <property type="term" value="F:O-methyltransferase activity"/>
    <property type="evidence" value="ECO:0007669"/>
    <property type="project" value="TreeGrafter"/>
</dbReference>
<dbReference type="EMBL" id="MCZJ01000013">
    <property type="protein sequence ID" value="PMM59325.1"/>
    <property type="molecule type" value="Genomic_DNA"/>
</dbReference>
<dbReference type="InterPro" id="IPR053188">
    <property type="entry name" value="FkbM_Methyltransferase"/>
</dbReference>
<dbReference type="SUPFAM" id="SSF53335">
    <property type="entry name" value="S-adenosyl-L-methionine-dependent methyltransferases"/>
    <property type="match status" value="1"/>
</dbReference>
<dbReference type="InterPro" id="IPR029063">
    <property type="entry name" value="SAM-dependent_MTases_sf"/>
</dbReference>
<proteinExistence type="predicted"/>
<reference evidence="3" key="1">
    <citation type="submission" date="2016-07" db="EMBL/GenBank/DDBJ databases">
        <title>Nontailed viruses are major unrecognized killers of bacteria in the ocean.</title>
        <authorList>
            <person name="Kauffman K."/>
            <person name="Hussain F."/>
            <person name="Yang J."/>
            <person name="Arevalo P."/>
            <person name="Brown J."/>
            <person name="Cutler M."/>
            <person name="Kelly L."/>
            <person name="Polz M.F."/>
        </authorList>
    </citation>
    <scope>NUCLEOTIDE SEQUENCE [LARGE SCALE GENOMIC DNA]</scope>
    <source>
        <strain evidence="3">10N.261.48.A1</strain>
    </source>
</reference>
<dbReference type="Gene3D" id="3.40.50.150">
    <property type="entry name" value="Vaccinia Virus protein VP39"/>
    <property type="match status" value="1"/>
</dbReference>
<dbReference type="NCBIfam" id="TIGR01444">
    <property type="entry name" value="fkbM_fam"/>
    <property type="match status" value="1"/>
</dbReference>
<feature type="domain" description="Methyltransferase FkbM" evidence="1">
    <location>
        <begin position="50"/>
        <end position="228"/>
    </location>
</feature>